<dbReference type="Gene3D" id="1.10.150.130">
    <property type="match status" value="1"/>
</dbReference>
<dbReference type="RefSeq" id="WP_307111611.1">
    <property type="nucleotide sequence ID" value="NZ_JAURUE010000002.1"/>
</dbReference>
<proteinExistence type="inferred from homology"/>
<accession>A0ABT9L282</accession>
<dbReference type="InterPro" id="IPR050090">
    <property type="entry name" value="Tyrosine_recombinase_XerCD"/>
</dbReference>
<organism evidence="5 6">
    <name type="scientific">Streptomyces demainii</name>
    <dbReference type="NCBI Taxonomy" id="588122"/>
    <lineage>
        <taxon>Bacteria</taxon>
        <taxon>Bacillati</taxon>
        <taxon>Actinomycetota</taxon>
        <taxon>Actinomycetes</taxon>
        <taxon>Kitasatosporales</taxon>
        <taxon>Streptomycetaceae</taxon>
        <taxon>Streptomyces</taxon>
    </lineage>
</organism>
<dbReference type="PANTHER" id="PTHR30349:SF64">
    <property type="entry name" value="PROPHAGE INTEGRASE INTD-RELATED"/>
    <property type="match status" value="1"/>
</dbReference>
<evidence type="ECO:0000256" key="1">
    <source>
        <dbReference type="ARBA" id="ARBA00008857"/>
    </source>
</evidence>
<dbReference type="InterPro" id="IPR011010">
    <property type="entry name" value="DNA_brk_join_enz"/>
</dbReference>
<dbReference type="InterPro" id="IPR013762">
    <property type="entry name" value="Integrase-like_cat_sf"/>
</dbReference>
<keyword evidence="6" id="KW-1185">Reference proteome</keyword>
<evidence type="ECO:0000256" key="3">
    <source>
        <dbReference type="ARBA" id="ARBA00023172"/>
    </source>
</evidence>
<evidence type="ECO:0000313" key="5">
    <source>
        <dbReference type="EMBL" id="MDP9613686.1"/>
    </source>
</evidence>
<dbReference type="PROSITE" id="PS51898">
    <property type="entry name" value="TYR_RECOMBINASE"/>
    <property type="match status" value="1"/>
</dbReference>
<comment type="similarity">
    <text evidence="1">Belongs to the 'phage' integrase family.</text>
</comment>
<comment type="caution">
    <text evidence="5">The sequence shown here is derived from an EMBL/GenBank/DDBJ whole genome shotgun (WGS) entry which is preliminary data.</text>
</comment>
<dbReference type="CDD" id="cd01189">
    <property type="entry name" value="INT_ICEBs1_C_like"/>
    <property type="match status" value="1"/>
</dbReference>
<sequence length="371" mass="41700">MASRIWNHVIPLVGDLPLREIDAAALLSRVEETTAEVIWGHLSSILASAVDDQRLLRNPMKAKNSVKPPRPTEKKAKAWTREVVDAVRKGLQERYRFAVDLGIGLGLRQGEAFGLAEEDLDLEAGVVHVRRQLKWDIKGRPYFSLPKGRKTREVPLPPNLAARARDHLRRFPSTRTLPWRNPEPPTTALEERQRKPITVNLVLTTSHGNRIYYRSWKRALAAAGLIKPVGEKVRHDGNRIRRAPRYAAPREDMFHVLRHTYASVQLEAGESIVSLSKWLGHSTPKVTLDHYAHFMPGAGQRGLAAMDAWLRAPSRPKVPEKSLRAWMAPRVPSNMQVKGIVRQGAVGQVQGDGAGRARGQRHRVLRGWGGR</sequence>
<dbReference type="SUPFAM" id="SSF56349">
    <property type="entry name" value="DNA breaking-rejoining enzymes"/>
    <property type="match status" value="1"/>
</dbReference>
<keyword evidence="3" id="KW-0233">DNA recombination</keyword>
<dbReference type="Gene3D" id="1.10.443.10">
    <property type="entry name" value="Intergrase catalytic core"/>
    <property type="match status" value="1"/>
</dbReference>
<dbReference type="InterPro" id="IPR002104">
    <property type="entry name" value="Integrase_catalytic"/>
</dbReference>
<dbReference type="Proteomes" id="UP001234880">
    <property type="component" value="Unassembled WGS sequence"/>
</dbReference>
<dbReference type="EMBL" id="JAURUE010000002">
    <property type="protein sequence ID" value="MDP9613686.1"/>
    <property type="molecule type" value="Genomic_DNA"/>
</dbReference>
<evidence type="ECO:0000313" key="6">
    <source>
        <dbReference type="Proteomes" id="UP001234880"/>
    </source>
</evidence>
<evidence type="ECO:0000259" key="4">
    <source>
        <dbReference type="PROSITE" id="PS51898"/>
    </source>
</evidence>
<protein>
    <submittedName>
        <fullName evidence="5">Integrase</fullName>
    </submittedName>
</protein>
<dbReference type="PANTHER" id="PTHR30349">
    <property type="entry name" value="PHAGE INTEGRASE-RELATED"/>
    <property type="match status" value="1"/>
</dbReference>
<evidence type="ECO:0000256" key="2">
    <source>
        <dbReference type="ARBA" id="ARBA00023125"/>
    </source>
</evidence>
<name>A0ABT9L282_9ACTN</name>
<feature type="domain" description="Tyr recombinase" evidence="4">
    <location>
        <begin position="74"/>
        <end position="307"/>
    </location>
</feature>
<dbReference type="InterPro" id="IPR010998">
    <property type="entry name" value="Integrase_recombinase_N"/>
</dbReference>
<dbReference type="Pfam" id="PF00589">
    <property type="entry name" value="Phage_integrase"/>
    <property type="match status" value="1"/>
</dbReference>
<keyword evidence="2" id="KW-0238">DNA-binding</keyword>
<reference evidence="5 6" key="1">
    <citation type="submission" date="2023-07" db="EMBL/GenBank/DDBJ databases">
        <title>Sequencing the genomes of 1000 actinobacteria strains.</title>
        <authorList>
            <person name="Klenk H.-P."/>
        </authorList>
    </citation>
    <scope>NUCLEOTIDE SEQUENCE [LARGE SCALE GENOMIC DNA]</scope>
    <source>
        <strain evidence="5 6">DSM 41600</strain>
    </source>
</reference>
<gene>
    <name evidence="5" type="ORF">JOF35_006024</name>
</gene>